<dbReference type="CDD" id="cd21134">
    <property type="entry name" value="YTH"/>
    <property type="match status" value="1"/>
</dbReference>
<gene>
    <name evidence="6" type="ORF">MCOR_50594</name>
</gene>
<dbReference type="Proteomes" id="UP000507470">
    <property type="component" value="Unassembled WGS sequence"/>
</dbReference>
<dbReference type="PROSITE" id="PS50882">
    <property type="entry name" value="YTH"/>
    <property type="match status" value="1"/>
</dbReference>
<dbReference type="InterPro" id="IPR045168">
    <property type="entry name" value="YTH_prot"/>
</dbReference>
<dbReference type="GO" id="GO:1990247">
    <property type="term" value="F:N6-methyladenosine-containing RNA reader activity"/>
    <property type="evidence" value="ECO:0007669"/>
    <property type="project" value="TreeGrafter"/>
</dbReference>
<feature type="region of interest" description="Disordered" evidence="4">
    <location>
        <begin position="198"/>
        <end position="331"/>
    </location>
</feature>
<dbReference type="InterPro" id="IPR007275">
    <property type="entry name" value="YTH_domain"/>
</dbReference>
<dbReference type="GO" id="GO:0061157">
    <property type="term" value="P:mRNA destabilization"/>
    <property type="evidence" value="ECO:0007669"/>
    <property type="project" value="TreeGrafter"/>
</dbReference>
<protein>
    <submittedName>
        <fullName evidence="6">YTHDF</fullName>
    </submittedName>
</protein>
<dbReference type="PANTHER" id="PTHR12357">
    <property type="entry name" value="YTH YT521-B HOMOLOGY DOMAIN-CONTAINING"/>
    <property type="match status" value="1"/>
</dbReference>
<keyword evidence="3" id="KW-0694">RNA-binding</keyword>
<dbReference type="Pfam" id="PF04146">
    <property type="entry name" value="YTH"/>
    <property type="match status" value="1"/>
</dbReference>
<accession>A0A6J8EEV3</accession>
<dbReference type="PANTHER" id="PTHR12357:SF89">
    <property type="entry name" value="YTH DOMAIN-CONTAINING FAMILY PROTEIN"/>
    <property type="match status" value="1"/>
</dbReference>
<feature type="domain" description="YTH" evidence="5">
    <location>
        <begin position="341"/>
        <end position="475"/>
    </location>
</feature>
<comment type="subcellular location">
    <subcellularLocation>
        <location evidence="1">Cytoplasm</location>
    </subcellularLocation>
</comment>
<dbReference type="EMBL" id="CACVKT020008875">
    <property type="protein sequence ID" value="CAC5418135.1"/>
    <property type="molecule type" value="Genomic_DNA"/>
</dbReference>
<dbReference type="Gene3D" id="3.10.590.10">
    <property type="entry name" value="ph1033 like domains"/>
    <property type="match status" value="1"/>
</dbReference>
<evidence type="ECO:0000313" key="7">
    <source>
        <dbReference type="Proteomes" id="UP000507470"/>
    </source>
</evidence>
<keyword evidence="7" id="KW-1185">Reference proteome</keyword>
<dbReference type="AlphaFoldDB" id="A0A6J8EEV3"/>
<feature type="compositionally biased region" description="Low complexity" evidence="4">
    <location>
        <begin position="289"/>
        <end position="312"/>
    </location>
</feature>
<feature type="compositionally biased region" description="Polar residues" evidence="4">
    <location>
        <begin position="258"/>
        <end position="269"/>
    </location>
</feature>
<feature type="compositionally biased region" description="Polar residues" evidence="4">
    <location>
        <begin position="278"/>
        <end position="288"/>
    </location>
</feature>
<evidence type="ECO:0000259" key="5">
    <source>
        <dbReference type="PROSITE" id="PS50882"/>
    </source>
</evidence>
<dbReference type="OrthoDB" id="306690at2759"/>
<keyword evidence="2" id="KW-0963">Cytoplasm</keyword>
<proteinExistence type="predicted"/>
<evidence type="ECO:0000256" key="1">
    <source>
        <dbReference type="ARBA" id="ARBA00004496"/>
    </source>
</evidence>
<name>A0A6J8EEV3_MYTCO</name>
<sequence length="508" mass="56403">MFGKSSGTCSIGLKRQIFSLDNDVANGQAKETVKDEEFEPYLQQPPQHQGYSAGPMSSPDPFMPSYYNPTMSFPYLGQGLGEGAWSNGGDATMLSFGSYDYNGMFSGFGYPQFGWTEYSGSDYWSNGGQGRKDTRYPNPEDYYRQEQMIPADPYAQMNGEFERDPSMNSVEQGLKGMTIAGDKGMDNGYMDAGQLGGDASNVAPPVGPVSTGQQAPKKTSWAAIASQPARPQPKIQPGSIPRAPMNPKKQNMDIGTWDTRNNVAGKQGNQHGGRSWSAPRSRSMNSNYSGNTNQSNSASSSSGQVNVSSATSALPPNPVLDKLKSANQYNPKDFNLNPKGARFFIIKSYSEDDIHRSIKYSVWCSTEQGNKRLDAAYKEREGKGPIFLFYSVNGSGHFCGMAQMMTNVEFNTDVGVWAQDKWKGQFEVKWIYVKDVPNGHLRHIRLENNENKPVTNSRDTQEVPLEKGKQVLKILHNYRHSTSIFDDFSHYEKRQEEEGTEFKKNGAE</sequence>
<evidence type="ECO:0000256" key="4">
    <source>
        <dbReference type="SAM" id="MobiDB-lite"/>
    </source>
</evidence>
<evidence type="ECO:0000313" key="6">
    <source>
        <dbReference type="EMBL" id="CAC5418135.1"/>
    </source>
</evidence>
<dbReference type="GO" id="GO:0005737">
    <property type="term" value="C:cytoplasm"/>
    <property type="evidence" value="ECO:0007669"/>
    <property type="project" value="UniProtKB-SubCell"/>
</dbReference>
<organism evidence="6 7">
    <name type="scientific">Mytilus coruscus</name>
    <name type="common">Sea mussel</name>
    <dbReference type="NCBI Taxonomy" id="42192"/>
    <lineage>
        <taxon>Eukaryota</taxon>
        <taxon>Metazoa</taxon>
        <taxon>Spiralia</taxon>
        <taxon>Lophotrochozoa</taxon>
        <taxon>Mollusca</taxon>
        <taxon>Bivalvia</taxon>
        <taxon>Autobranchia</taxon>
        <taxon>Pteriomorphia</taxon>
        <taxon>Mytilida</taxon>
        <taxon>Mytiloidea</taxon>
        <taxon>Mytilidae</taxon>
        <taxon>Mytilinae</taxon>
        <taxon>Mytilus</taxon>
    </lineage>
</organism>
<evidence type="ECO:0000256" key="2">
    <source>
        <dbReference type="ARBA" id="ARBA00022490"/>
    </source>
</evidence>
<dbReference type="GO" id="GO:0003729">
    <property type="term" value="F:mRNA binding"/>
    <property type="evidence" value="ECO:0007669"/>
    <property type="project" value="TreeGrafter"/>
</dbReference>
<dbReference type="FunFam" id="3.10.590.10:FF:000001">
    <property type="entry name" value="YTH domain family 1, isoform CRA_a"/>
    <property type="match status" value="1"/>
</dbReference>
<reference evidence="6 7" key="1">
    <citation type="submission" date="2020-06" db="EMBL/GenBank/DDBJ databases">
        <authorList>
            <person name="Li R."/>
            <person name="Bekaert M."/>
        </authorList>
    </citation>
    <scope>NUCLEOTIDE SEQUENCE [LARGE SCALE GENOMIC DNA]</scope>
    <source>
        <strain evidence="7">wild</strain>
    </source>
</reference>
<evidence type="ECO:0000256" key="3">
    <source>
        <dbReference type="ARBA" id="ARBA00022884"/>
    </source>
</evidence>